<dbReference type="Proteomes" id="UP001064262">
    <property type="component" value="Unassembled WGS sequence"/>
</dbReference>
<keyword evidence="9" id="KW-0645">Protease</keyword>
<feature type="transmembrane region" description="Helical" evidence="10">
    <location>
        <begin position="231"/>
        <end position="249"/>
    </location>
</feature>
<protein>
    <recommendedName>
        <fullName evidence="9">Prepilin leader peptidase/N-methyltransferase</fullName>
        <ecNumber evidence="9">2.1.1.-</ecNumber>
        <ecNumber evidence="9">3.4.23.43</ecNumber>
    </recommendedName>
</protein>
<feature type="transmembrane region" description="Helical" evidence="10">
    <location>
        <begin position="6"/>
        <end position="25"/>
    </location>
</feature>
<dbReference type="PANTHER" id="PTHR30487:SF0">
    <property type="entry name" value="PREPILIN LEADER PEPTIDASE_N-METHYLTRANSFERASE-RELATED"/>
    <property type="match status" value="1"/>
</dbReference>
<comment type="catalytic activity">
    <reaction evidence="9">
        <text>Typically cleaves a -Gly-|-Phe- bond to release an N-terminal, basic peptide of 5-8 residues from type IV prepilin, and then N-methylates the new N-terminal amino group, the methyl donor being S-adenosyl-L-methionine.</text>
        <dbReference type="EC" id="3.4.23.43"/>
    </reaction>
</comment>
<dbReference type="Pfam" id="PF06750">
    <property type="entry name" value="A24_N_bact"/>
    <property type="match status" value="1"/>
</dbReference>
<keyword evidence="9" id="KW-0489">Methyltransferase</keyword>
<dbReference type="Gene3D" id="1.20.120.1220">
    <property type="match status" value="1"/>
</dbReference>
<gene>
    <name evidence="13" type="ORF">N5923_08045</name>
</gene>
<dbReference type="RefSeq" id="WP_267140867.1">
    <property type="nucleotide sequence ID" value="NZ_JAODIL010000045.1"/>
</dbReference>
<dbReference type="GO" id="GO:0004190">
    <property type="term" value="F:aspartic-type endopeptidase activity"/>
    <property type="evidence" value="ECO:0007669"/>
    <property type="project" value="UniProtKB-EC"/>
</dbReference>
<name>A0A9J6PL06_9GAMM</name>
<feature type="domain" description="Prepilin peptidase A24 N-terminal" evidence="12">
    <location>
        <begin position="12"/>
        <end position="100"/>
    </location>
</feature>
<keyword evidence="7 10" id="KW-0472">Membrane</keyword>
<dbReference type="GO" id="GO:0005886">
    <property type="term" value="C:plasma membrane"/>
    <property type="evidence" value="ECO:0007669"/>
    <property type="project" value="UniProtKB-SubCell"/>
</dbReference>
<evidence type="ECO:0000256" key="5">
    <source>
        <dbReference type="ARBA" id="ARBA00022692"/>
    </source>
</evidence>
<evidence type="ECO:0000256" key="8">
    <source>
        <dbReference type="RuleBase" id="RU003793"/>
    </source>
</evidence>
<dbReference type="InterPro" id="IPR010627">
    <property type="entry name" value="Prepilin_pept_A24_N"/>
</dbReference>
<keyword evidence="9" id="KW-0511">Multifunctional enzyme</keyword>
<feature type="transmembrane region" description="Helical" evidence="10">
    <location>
        <begin position="80"/>
        <end position="100"/>
    </location>
</feature>
<evidence type="ECO:0000259" key="11">
    <source>
        <dbReference type="Pfam" id="PF01478"/>
    </source>
</evidence>
<dbReference type="PRINTS" id="PR00864">
    <property type="entry name" value="PREPILNPTASE"/>
</dbReference>
<keyword evidence="6 10" id="KW-1133">Transmembrane helix</keyword>
<keyword evidence="14" id="KW-1185">Reference proteome</keyword>
<evidence type="ECO:0000259" key="12">
    <source>
        <dbReference type="Pfam" id="PF06750"/>
    </source>
</evidence>
<evidence type="ECO:0000313" key="13">
    <source>
        <dbReference type="EMBL" id="MCU5777438.1"/>
    </source>
</evidence>
<dbReference type="GO" id="GO:0006465">
    <property type="term" value="P:signal peptide processing"/>
    <property type="evidence" value="ECO:0007669"/>
    <property type="project" value="TreeGrafter"/>
</dbReference>
<accession>A0A9J6PL06</accession>
<dbReference type="PANTHER" id="PTHR30487">
    <property type="entry name" value="TYPE 4 PREPILIN-LIKE PROTEINS LEADER PEPTIDE-PROCESSING ENZYME"/>
    <property type="match status" value="1"/>
</dbReference>
<feature type="transmembrane region" description="Helical" evidence="10">
    <location>
        <begin position="154"/>
        <end position="176"/>
    </location>
</feature>
<evidence type="ECO:0000256" key="6">
    <source>
        <dbReference type="ARBA" id="ARBA00022989"/>
    </source>
</evidence>
<dbReference type="EMBL" id="JAODIM010000039">
    <property type="protein sequence ID" value="MCU5777438.1"/>
    <property type="molecule type" value="Genomic_DNA"/>
</dbReference>
<organism evidence="13 14">
    <name type="scientific">Winslowiella arboricola</name>
    <dbReference type="NCBI Taxonomy" id="2978220"/>
    <lineage>
        <taxon>Bacteria</taxon>
        <taxon>Pseudomonadati</taxon>
        <taxon>Pseudomonadota</taxon>
        <taxon>Gammaproteobacteria</taxon>
        <taxon>Enterobacterales</taxon>
        <taxon>Erwiniaceae</taxon>
        <taxon>Winslowiella</taxon>
    </lineage>
</organism>
<evidence type="ECO:0000256" key="9">
    <source>
        <dbReference type="RuleBase" id="RU003794"/>
    </source>
</evidence>
<feature type="domain" description="Prepilin type IV endopeptidase peptidase" evidence="11">
    <location>
        <begin position="113"/>
        <end position="221"/>
    </location>
</feature>
<comment type="function">
    <text evidence="9">Plays an essential role in type IV pili and type II pseudopili formation by proteolytically removing the leader sequence from substrate proteins and subsequently monomethylating the alpha-amino group of the newly exposed N-terminal phenylalanine.</text>
</comment>
<feature type="transmembrane region" description="Helical" evidence="10">
    <location>
        <begin position="106"/>
        <end position="122"/>
    </location>
</feature>
<reference evidence="13" key="1">
    <citation type="submission" date="2022-09" db="EMBL/GenBank/DDBJ databases">
        <title>Winslowiella arboricola sp. nov., isolated from bleeding cankers on broadleaf hosts.</title>
        <authorList>
            <person name="Brady C."/>
            <person name="Kaur S."/>
            <person name="Crampton B."/>
            <person name="Maddock D."/>
            <person name="Arnold D."/>
            <person name="Denman S."/>
        </authorList>
    </citation>
    <scope>NUCLEOTIDE SEQUENCE</scope>
    <source>
        <strain evidence="13">BAC 15a-03b</strain>
    </source>
</reference>
<dbReference type="GO" id="GO:0032259">
    <property type="term" value="P:methylation"/>
    <property type="evidence" value="ECO:0007669"/>
    <property type="project" value="UniProtKB-KW"/>
</dbReference>
<evidence type="ECO:0000256" key="4">
    <source>
        <dbReference type="ARBA" id="ARBA00022519"/>
    </source>
</evidence>
<comment type="similarity">
    <text evidence="2 8">Belongs to the peptidase A24 family.</text>
</comment>
<keyword evidence="4" id="KW-0997">Cell inner membrane</keyword>
<comment type="subcellular location">
    <subcellularLocation>
        <location evidence="1">Cell inner membrane</location>
        <topology evidence="1">Multi-pass membrane protein</topology>
    </subcellularLocation>
    <subcellularLocation>
        <location evidence="9">Cell membrane</location>
        <topology evidence="9">Multi-pass membrane protein</topology>
    </subcellularLocation>
</comment>
<keyword evidence="5 9" id="KW-0812">Transmembrane</keyword>
<sequence length="262" mass="29289">MDNWLIVVPALMFGALLGSFLGLAIERFPACATGHCWLQRLCRPASHCVHCGHPLRLADLLPLISWLWLRGRCRYCQQAISIYPCYIELLTALLLALLAVGCQRPALFAWLTLFSCAAVVLSEIDRRHLLLPDVLTLPLLWCGLLFNLQRSSQHLQHAVSGALCGYLSFWLLYWLYRVARKREGLGRGDTKYFAAIGAWTGMSALPMVATLAAATGIIIWLGKKVRREKTILQPFGPCLSVAGWLVLIAQQNGEPYGFNWLL</sequence>
<dbReference type="Pfam" id="PF01478">
    <property type="entry name" value="Peptidase_A24"/>
    <property type="match status" value="1"/>
</dbReference>
<evidence type="ECO:0000256" key="7">
    <source>
        <dbReference type="ARBA" id="ARBA00023136"/>
    </source>
</evidence>
<evidence type="ECO:0000256" key="1">
    <source>
        <dbReference type="ARBA" id="ARBA00004429"/>
    </source>
</evidence>
<dbReference type="EC" id="3.4.23.43" evidence="9"/>
<dbReference type="GO" id="GO:0008168">
    <property type="term" value="F:methyltransferase activity"/>
    <property type="evidence" value="ECO:0007669"/>
    <property type="project" value="UniProtKB-KW"/>
</dbReference>
<dbReference type="InterPro" id="IPR000045">
    <property type="entry name" value="Prepilin_IV_endopep_pep"/>
</dbReference>
<dbReference type="EC" id="2.1.1.-" evidence="9"/>
<dbReference type="AlphaFoldDB" id="A0A9J6PL06"/>
<evidence type="ECO:0000256" key="10">
    <source>
        <dbReference type="SAM" id="Phobius"/>
    </source>
</evidence>
<dbReference type="InterPro" id="IPR050882">
    <property type="entry name" value="Prepilin_peptidase/N-MTase"/>
</dbReference>
<dbReference type="InterPro" id="IPR014032">
    <property type="entry name" value="Peptidase_A24A_bac"/>
</dbReference>
<proteinExistence type="inferred from homology"/>
<feature type="transmembrane region" description="Helical" evidence="10">
    <location>
        <begin position="196"/>
        <end position="219"/>
    </location>
</feature>
<keyword evidence="9" id="KW-0378">Hydrolase</keyword>
<feature type="transmembrane region" description="Helical" evidence="10">
    <location>
        <begin position="129"/>
        <end position="148"/>
    </location>
</feature>
<keyword evidence="3" id="KW-1003">Cell membrane</keyword>
<evidence type="ECO:0000313" key="14">
    <source>
        <dbReference type="Proteomes" id="UP001064262"/>
    </source>
</evidence>
<evidence type="ECO:0000256" key="2">
    <source>
        <dbReference type="ARBA" id="ARBA00005801"/>
    </source>
</evidence>
<comment type="caution">
    <text evidence="13">The sequence shown here is derived from an EMBL/GenBank/DDBJ whole genome shotgun (WGS) entry which is preliminary data.</text>
</comment>
<evidence type="ECO:0000256" key="3">
    <source>
        <dbReference type="ARBA" id="ARBA00022475"/>
    </source>
</evidence>
<keyword evidence="9" id="KW-0808">Transferase</keyword>